<feature type="transmembrane region" description="Helical" evidence="6">
    <location>
        <begin position="484"/>
        <end position="504"/>
    </location>
</feature>
<gene>
    <name evidence="8" type="ORF">C5Y93_01730</name>
</gene>
<feature type="domain" description="ABC-2 type transporter transmembrane" evidence="7">
    <location>
        <begin position="60"/>
        <end position="260"/>
    </location>
</feature>
<sequence>MFVGPVFTREAAVTPRRSKFYVYRAVYVAALFLLMCTAWLVLAGTQVIASVGDMARFGASIFQILAPIQLCLVIFFAAFSAAGAVAQEKDRKTLILLLMTRLNNSELVLGKMLASLISVFALIMAATPVFCALFLFGGVSAAQVARVLLVTFISALAAGTIGSTMALWREKTFQTLALTAMLIMVLLGVSWLVADRFFFDRALGISAAQWGTAMNPIWAVLEAANPFPASAGNLAPVGGVIGLHVLIMTGGIVLLNGIAIALVRVWNPSRETRRGKDMEAQQQEESIWGAEHDMAQIDEASAENETTQTETTQPATARRDNESLRAGHVDARTTEVKNDHRTVWENPILWRETQTWAYGRKVLIIKFVYLLLAAAAGYLLYDMVASGTAVYRGDQLGTTIPPIAWPMVPLFLISLVIVNALAVTSVTNERDGQALDLLLVTDISPKEFTFGKLWGVMWVTREMILAPLAIAAYLWFAGAMNVESFMYVSLGLAVMYFFVTMLGLHCGMVYANSRTAIGVSLGTVFFLFLGVITCILLMISFTESFTFQLFPFLGFIAGGGMGLYVAIGYRNPSPAITFAAFTVPVGTFAAIVNFLLGKGMEVFIVIALAYAFTFVAMLIPAISDFDIEVGRRSGTDDA</sequence>
<evidence type="ECO:0000256" key="1">
    <source>
        <dbReference type="ARBA" id="ARBA00004141"/>
    </source>
</evidence>
<feature type="transmembrane region" description="Helical" evidence="6">
    <location>
        <begin position="403"/>
        <end position="423"/>
    </location>
</feature>
<dbReference type="EMBL" id="PUHZ01000003">
    <property type="protein sequence ID" value="PQO47788.1"/>
    <property type="molecule type" value="Genomic_DNA"/>
</dbReference>
<feature type="transmembrane region" description="Helical" evidence="6">
    <location>
        <begin position="107"/>
        <end position="135"/>
    </location>
</feature>
<feature type="region of interest" description="Disordered" evidence="5">
    <location>
        <begin position="301"/>
        <end position="328"/>
    </location>
</feature>
<dbReference type="InterPro" id="IPR013525">
    <property type="entry name" value="ABC2_TM"/>
</dbReference>
<keyword evidence="3 6" id="KW-1133">Transmembrane helix</keyword>
<evidence type="ECO:0000256" key="2">
    <source>
        <dbReference type="ARBA" id="ARBA00022692"/>
    </source>
</evidence>
<feature type="transmembrane region" description="Helical" evidence="6">
    <location>
        <begin position="61"/>
        <end position="86"/>
    </location>
</feature>
<evidence type="ECO:0000313" key="9">
    <source>
        <dbReference type="Proteomes" id="UP000237819"/>
    </source>
</evidence>
<evidence type="ECO:0000256" key="5">
    <source>
        <dbReference type="SAM" id="MobiDB-lite"/>
    </source>
</evidence>
<feature type="transmembrane region" description="Helical" evidence="6">
    <location>
        <begin position="147"/>
        <end position="168"/>
    </location>
</feature>
<evidence type="ECO:0000256" key="4">
    <source>
        <dbReference type="ARBA" id="ARBA00023136"/>
    </source>
</evidence>
<feature type="compositionally biased region" description="Basic and acidic residues" evidence="5">
    <location>
        <begin position="317"/>
        <end position="328"/>
    </location>
</feature>
<evidence type="ECO:0000256" key="6">
    <source>
        <dbReference type="SAM" id="Phobius"/>
    </source>
</evidence>
<keyword evidence="4 6" id="KW-0472">Membrane</keyword>
<dbReference type="OrthoDB" id="229421at2"/>
<proteinExistence type="predicted"/>
<dbReference type="AlphaFoldDB" id="A0A2S8GTN7"/>
<evidence type="ECO:0000256" key="3">
    <source>
        <dbReference type="ARBA" id="ARBA00022989"/>
    </source>
</evidence>
<dbReference type="RefSeq" id="WP_105333660.1">
    <property type="nucleotide sequence ID" value="NZ_PUHZ01000003.1"/>
</dbReference>
<feature type="transmembrane region" description="Helical" evidence="6">
    <location>
        <begin position="21"/>
        <end position="41"/>
    </location>
</feature>
<organism evidence="8 9">
    <name type="scientific">Blastopirellula marina</name>
    <dbReference type="NCBI Taxonomy" id="124"/>
    <lineage>
        <taxon>Bacteria</taxon>
        <taxon>Pseudomonadati</taxon>
        <taxon>Planctomycetota</taxon>
        <taxon>Planctomycetia</taxon>
        <taxon>Pirellulales</taxon>
        <taxon>Pirellulaceae</taxon>
        <taxon>Blastopirellula</taxon>
    </lineage>
</organism>
<dbReference type="PANTHER" id="PTHR43471:SF12">
    <property type="entry name" value="HYPOTHETICAL MEMBRANE PROTEIN, CONSERVED"/>
    <property type="match status" value="1"/>
</dbReference>
<feature type="transmembrane region" description="Helical" evidence="6">
    <location>
        <begin position="545"/>
        <end position="567"/>
    </location>
</feature>
<evidence type="ECO:0000259" key="7">
    <source>
        <dbReference type="Pfam" id="PF12698"/>
    </source>
</evidence>
<dbReference type="GO" id="GO:0140359">
    <property type="term" value="F:ABC-type transporter activity"/>
    <property type="evidence" value="ECO:0007669"/>
    <property type="project" value="InterPro"/>
</dbReference>
<dbReference type="Pfam" id="PF12679">
    <property type="entry name" value="ABC2_membrane_2"/>
    <property type="match status" value="1"/>
</dbReference>
<dbReference type="Proteomes" id="UP000237819">
    <property type="component" value="Unassembled WGS sequence"/>
</dbReference>
<accession>A0A2S8GTN7</accession>
<comment type="subcellular location">
    <subcellularLocation>
        <location evidence="1">Membrane</location>
        <topology evidence="1">Multi-pass membrane protein</topology>
    </subcellularLocation>
</comment>
<feature type="transmembrane region" description="Helical" evidence="6">
    <location>
        <begin position="453"/>
        <end position="478"/>
    </location>
</feature>
<feature type="transmembrane region" description="Helical" evidence="6">
    <location>
        <begin position="574"/>
        <end position="596"/>
    </location>
</feature>
<feature type="transmembrane region" description="Helical" evidence="6">
    <location>
        <begin position="175"/>
        <end position="194"/>
    </location>
</feature>
<evidence type="ECO:0000313" key="8">
    <source>
        <dbReference type="EMBL" id="PQO47788.1"/>
    </source>
</evidence>
<comment type="caution">
    <text evidence="8">The sequence shown here is derived from an EMBL/GenBank/DDBJ whole genome shotgun (WGS) entry which is preliminary data.</text>
</comment>
<reference evidence="8 9" key="1">
    <citation type="submission" date="2018-02" db="EMBL/GenBank/DDBJ databases">
        <title>Comparative genomes isolates from brazilian mangrove.</title>
        <authorList>
            <person name="Araujo J.E."/>
            <person name="Taketani R.G."/>
            <person name="Silva M.C.P."/>
            <person name="Loureco M.V."/>
            <person name="Andreote F.D."/>
        </authorList>
    </citation>
    <scope>NUCLEOTIDE SEQUENCE [LARGE SCALE GENOMIC DNA]</scope>
    <source>
        <strain evidence="8 9">Nap-Phe MGV</strain>
    </source>
</reference>
<feature type="transmembrane region" description="Helical" evidence="6">
    <location>
        <begin position="241"/>
        <end position="266"/>
    </location>
</feature>
<name>A0A2S8GTN7_9BACT</name>
<feature type="transmembrane region" description="Helical" evidence="6">
    <location>
        <begin position="367"/>
        <end position="391"/>
    </location>
</feature>
<feature type="transmembrane region" description="Helical" evidence="6">
    <location>
        <begin position="602"/>
        <end position="622"/>
    </location>
</feature>
<dbReference type="GO" id="GO:0016020">
    <property type="term" value="C:membrane"/>
    <property type="evidence" value="ECO:0007669"/>
    <property type="project" value="UniProtKB-SubCell"/>
</dbReference>
<feature type="transmembrane region" description="Helical" evidence="6">
    <location>
        <begin position="516"/>
        <end position="539"/>
    </location>
</feature>
<dbReference type="PANTHER" id="PTHR43471">
    <property type="entry name" value="ABC TRANSPORTER PERMEASE"/>
    <property type="match status" value="1"/>
</dbReference>
<dbReference type="Pfam" id="PF12698">
    <property type="entry name" value="ABC2_membrane_3"/>
    <property type="match status" value="1"/>
</dbReference>
<feature type="compositionally biased region" description="Low complexity" evidence="5">
    <location>
        <begin position="303"/>
        <end position="316"/>
    </location>
</feature>
<keyword evidence="2 6" id="KW-0812">Transmembrane</keyword>
<protein>
    <recommendedName>
        <fullName evidence="7">ABC-2 type transporter transmembrane domain-containing protein</fullName>
    </recommendedName>
</protein>